<dbReference type="SUPFAM" id="SSF52096">
    <property type="entry name" value="ClpP/crotonase"/>
    <property type="match status" value="1"/>
</dbReference>
<dbReference type="OrthoDB" id="9806592at2"/>
<dbReference type="NCBIfam" id="NF045542">
    <property type="entry name" value="Clp_rel_HeadMat"/>
    <property type="match status" value="1"/>
</dbReference>
<dbReference type="EMBL" id="VWXL01000052">
    <property type="protein sequence ID" value="MVB11173.1"/>
    <property type="molecule type" value="Genomic_DNA"/>
</dbReference>
<evidence type="ECO:0000256" key="3">
    <source>
        <dbReference type="ARBA" id="ARBA00022670"/>
    </source>
</evidence>
<proteinExistence type="inferred from homology"/>
<keyword evidence="5" id="KW-0720">Serine protease</keyword>
<evidence type="ECO:0000256" key="7">
    <source>
        <dbReference type="SAM" id="MobiDB-lite"/>
    </source>
</evidence>
<keyword evidence="9" id="KW-1185">Reference proteome</keyword>
<dbReference type="InterPro" id="IPR023562">
    <property type="entry name" value="ClpP/TepA"/>
</dbReference>
<dbReference type="GO" id="GO:0009368">
    <property type="term" value="C:endopeptidase Clp complex"/>
    <property type="evidence" value="ECO:0007669"/>
    <property type="project" value="TreeGrafter"/>
</dbReference>
<dbReference type="Gene3D" id="3.90.226.10">
    <property type="entry name" value="2-enoyl-CoA Hydratase, Chain A, domain 1"/>
    <property type="match status" value="1"/>
</dbReference>
<dbReference type="Proteomes" id="UP000469440">
    <property type="component" value="Unassembled WGS sequence"/>
</dbReference>
<dbReference type="PANTHER" id="PTHR10381:SF70">
    <property type="entry name" value="ATP-DEPENDENT CLP PROTEASE PROTEOLYTIC SUBUNIT"/>
    <property type="match status" value="1"/>
</dbReference>
<evidence type="ECO:0000313" key="8">
    <source>
        <dbReference type="EMBL" id="MVB11173.1"/>
    </source>
</evidence>
<feature type="region of interest" description="Disordered" evidence="7">
    <location>
        <begin position="240"/>
        <end position="261"/>
    </location>
</feature>
<keyword evidence="3 8" id="KW-0645">Protease</keyword>
<dbReference type="InterPro" id="IPR029045">
    <property type="entry name" value="ClpP/crotonase-like_dom_sf"/>
</dbReference>
<keyword evidence="4 8" id="KW-0378">Hydrolase</keyword>
<sequence length="261" mass="27915">MKKYYSMETSGRTADLYIFGDIADAVDTGIDEAWGLDLGETSSLSIVKDIQALDVDTINVHINSMGGYTNEGIAIFNTLKNSKAKVNTIVDGFACSAASVIFMAGDNRIMNSASILMIHNAWMEGIAGNGAQVRGIADELDKISQAAGNAYMERVNIAREELDTLLDGENHEGTWILPEDALKMGFATEISSAAESSAASQSAMRVMVHKFTAKPKAAMQSPADVEKLASAVVEKLMAKIPEPPKENNPMKFLSALTGGKD</sequence>
<dbReference type="RefSeq" id="WP_156990496.1">
    <property type="nucleotide sequence ID" value="NZ_VWXL01000052.1"/>
</dbReference>
<evidence type="ECO:0000313" key="9">
    <source>
        <dbReference type="Proteomes" id="UP000469440"/>
    </source>
</evidence>
<dbReference type="GO" id="GO:0004176">
    <property type="term" value="F:ATP-dependent peptidase activity"/>
    <property type="evidence" value="ECO:0007669"/>
    <property type="project" value="InterPro"/>
</dbReference>
<dbReference type="CDD" id="cd07016">
    <property type="entry name" value="S14_ClpP_1"/>
    <property type="match status" value="1"/>
</dbReference>
<evidence type="ECO:0000256" key="5">
    <source>
        <dbReference type="ARBA" id="ARBA00022825"/>
    </source>
</evidence>
<gene>
    <name evidence="8" type="primary">clpP_2</name>
    <name evidence="8" type="ORF">CAFE_18810</name>
</gene>
<protein>
    <recommendedName>
        <fullName evidence="6">ATP-dependent Clp protease proteolytic subunit</fullName>
    </recommendedName>
</protein>
<reference evidence="8 9" key="1">
    <citation type="submission" date="2019-09" db="EMBL/GenBank/DDBJ databases">
        <title>Genome sequence of Clostridium sp. EA1.</title>
        <authorList>
            <person name="Poehlein A."/>
            <person name="Bengelsdorf F.R."/>
            <person name="Daniel R."/>
        </authorList>
    </citation>
    <scope>NUCLEOTIDE SEQUENCE [LARGE SCALE GENOMIC DNA]</scope>
    <source>
        <strain evidence="8 9">EA1</strain>
    </source>
</reference>
<dbReference type="InterPro" id="IPR001907">
    <property type="entry name" value="ClpP"/>
</dbReference>
<organism evidence="8 9">
    <name type="scientific">Caproicibacter fermentans</name>
    <dbReference type="NCBI Taxonomy" id="2576756"/>
    <lineage>
        <taxon>Bacteria</taxon>
        <taxon>Bacillati</taxon>
        <taxon>Bacillota</taxon>
        <taxon>Clostridia</taxon>
        <taxon>Eubacteriales</taxon>
        <taxon>Acutalibacteraceae</taxon>
        <taxon>Caproicibacter</taxon>
    </lineage>
</organism>
<dbReference type="PANTHER" id="PTHR10381">
    <property type="entry name" value="ATP-DEPENDENT CLP PROTEASE PROTEOLYTIC SUBUNIT"/>
    <property type="match status" value="1"/>
</dbReference>
<dbReference type="PRINTS" id="PR00127">
    <property type="entry name" value="CLPPROTEASEP"/>
</dbReference>
<dbReference type="AlphaFoldDB" id="A0A6N8I0W0"/>
<accession>A0A6N8I0W0</accession>
<comment type="caution">
    <text evidence="8">The sequence shown here is derived from an EMBL/GenBank/DDBJ whole genome shotgun (WGS) entry which is preliminary data.</text>
</comment>
<dbReference type="GO" id="GO:0051117">
    <property type="term" value="F:ATPase binding"/>
    <property type="evidence" value="ECO:0007669"/>
    <property type="project" value="TreeGrafter"/>
</dbReference>
<evidence type="ECO:0000256" key="1">
    <source>
        <dbReference type="ARBA" id="ARBA00007039"/>
    </source>
</evidence>
<keyword evidence="2" id="KW-0963">Cytoplasm</keyword>
<dbReference type="GO" id="GO:0004252">
    <property type="term" value="F:serine-type endopeptidase activity"/>
    <property type="evidence" value="ECO:0007669"/>
    <property type="project" value="InterPro"/>
</dbReference>
<evidence type="ECO:0000256" key="2">
    <source>
        <dbReference type="ARBA" id="ARBA00022490"/>
    </source>
</evidence>
<evidence type="ECO:0000256" key="6">
    <source>
        <dbReference type="RuleBase" id="RU003567"/>
    </source>
</evidence>
<name>A0A6N8I0W0_9FIRM</name>
<evidence type="ECO:0000256" key="4">
    <source>
        <dbReference type="ARBA" id="ARBA00022801"/>
    </source>
</evidence>
<dbReference type="Pfam" id="PF00574">
    <property type="entry name" value="CLP_protease"/>
    <property type="match status" value="1"/>
</dbReference>
<dbReference type="GO" id="GO:0006515">
    <property type="term" value="P:protein quality control for misfolded or incompletely synthesized proteins"/>
    <property type="evidence" value="ECO:0007669"/>
    <property type="project" value="TreeGrafter"/>
</dbReference>
<comment type="similarity">
    <text evidence="1 6">Belongs to the peptidase S14 family.</text>
</comment>